<sequence length="169" mass="20011">MENKVSIETIQEIIEKVLTELVKHDNYLLHKKLKEECINHKLAIHIEKEITRRNIDNFHVDIEYNKNCNAPKYVEINGEQMSIRPDIIVHKRGSNKCNFLAIEAKKTYKSKHDIQKIQALLRRPYKFDFGCLISYLPEKSYIKYSILLFDKEVYEYVSINGIVQKKQAV</sequence>
<dbReference type="Proteomes" id="UP000014155">
    <property type="component" value="Unassembled WGS sequence"/>
</dbReference>
<dbReference type="PATRIC" id="fig|1195236.3.peg.1809"/>
<comment type="caution">
    <text evidence="1">The sequence shown here is derived from an EMBL/GenBank/DDBJ whole genome shotgun (WGS) entry which is preliminary data.</text>
</comment>
<organism evidence="1 2">
    <name type="scientific">Ruminiclostridium cellobioparum subsp. termitidis CT1112</name>
    <dbReference type="NCBI Taxonomy" id="1195236"/>
    <lineage>
        <taxon>Bacteria</taxon>
        <taxon>Bacillati</taxon>
        <taxon>Bacillota</taxon>
        <taxon>Clostridia</taxon>
        <taxon>Eubacteriales</taxon>
        <taxon>Oscillospiraceae</taxon>
        <taxon>Ruminiclostridium</taxon>
    </lineage>
</organism>
<dbReference type="eggNOG" id="ENOG50330YB">
    <property type="taxonomic scope" value="Bacteria"/>
</dbReference>
<dbReference type="AlphaFoldDB" id="S0FUD7"/>
<evidence type="ECO:0000313" key="2">
    <source>
        <dbReference type="Proteomes" id="UP000014155"/>
    </source>
</evidence>
<protein>
    <submittedName>
        <fullName evidence="1">Uncharacterized protein</fullName>
    </submittedName>
</protein>
<dbReference type="STRING" id="1195236.CTER_1485"/>
<dbReference type="RefSeq" id="WP_004625068.1">
    <property type="nucleotide sequence ID" value="NZ_AORV01000026.1"/>
</dbReference>
<name>S0FUD7_RUMCE</name>
<accession>S0FUD7</accession>
<gene>
    <name evidence="1" type="ORF">CTER_1485</name>
</gene>
<reference evidence="1 2" key="1">
    <citation type="journal article" date="2013" name="Genome Announc.">
        <title>Draft Genome Sequence of the Cellulolytic, Mesophilic, Anaerobic Bacterium Clostridium termitidis Strain CT1112 (DSM 5398).</title>
        <authorList>
            <person name="Lal S."/>
            <person name="Ramachandran U."/>
            <person name="Zhang X."/>
            <person name="Munir R."/>
            <person name="Sparling R."/>
            <person name="Levin D.B."/>
        </authorList>
    </citation>
    <scope>NUCLEOTIDE SEQUENCE [LARGE SCALE GENOMIC DNA]</scope>
    <source>
        <strain evidence="1 2">CT1112</strain>
    </source>
</reference>
<proteinExistence type="predicted"/>
<keyword evidence="2" id="KW-1185">Reference proteome</keyword>
<evidence type="ECO:0000313" key="1">
    <source>
        <dbReference type="EMBL" id="EMS72794.1"/>
    </source>
</evidence>
<dbReference type="EMBL" id="AORV01000026">
    <property type="protein sequence ID" value="EMS72794.1"/>
    <property type="molecule type" value="Genomic_DNA"/>
</dbReference>